<gene>
    <name evidence="5" type="ORF">AV926_07265</name>
</gene>
<dbReference type="AlphaFoldDB" id="A0A163ZQK5"/>
<dbReference type="GO" id="GO:0046677">
    <property type="term" value="P:response to antibiotic"/>
    <property type="evidence" value="ECO:0007669"/>
    <property type="project" value="UniProtKB-KW"/>
</dbReference>
<keyword evidence="3" id="KW-0046">Antibiotic resistance</keyword>
<evidence type="ECO:0000313" key="5">
    <source>
        <dbReference type="EMBL" id="KZE82250.1"/>
    </source>
</evidence>
<name>A0A163ZQK5_9FLAO</name>
<dbReference type="OrthoDB" id="192739at2"/>
<dbReference type="CDD" id="cd08349">
    <property type="entry name" value="BLMA_like"/>
    <property type="match status" value="1"/>
</dbReference>
<dbReference type="Proteomes" id="UP000076630">
    <property type="component" value="Unassembled WGS sequence"/>
</dbReference>
<dbReference type="Pfam" id="PF00903">
    <property type="entry name" value="Glyoxalase"/>
    <property type="match status" value="1"/>
</dbReference>
<dbReference type="PROSITE" id="PS51819">
    <property type="entry name" value="VOC"/>
    <property type="match status" value="1"/>
</dbReference>
<comment type="caution">
    <text evidence="5">The sequence shown here is derived from an EMBL/GenBank/DDBJ whole genome shotgun (WGS) entry which is preliminary data.</text>
</comment>
<reference evidence="5 6" key="1">
    <citation type="submission" date="2016-01" db="EMBL/GenBank/DDBJ databases">
        <title>Whole genome sequencing of Myroides marinus L41.</title>
        <authorList>
            <person name="Hong K.W."/>
        </authorList>
    </citation>
    <scope>NUCLEOTIDE SEQUENCE [LARGE SCALE GENOMIC DNA]</scope>
    <source>
        <strain evidence="5 6">L41</strain>
    </source>
</reference>
<evidence type="ECO:0000313" key="6">
    <source>
        <dbReference type="Proteomes" id="UP000076630"/>
    </source>
</evidence>
<dbReference type="SUPFAM" id="SSF54593">
    <property type="entry name" value="Glyoxalase/Bleomycin resistance protein/Dihydroxybiphenyl dioxygenase"/>
    <property type="match status" value="1"/>
</dbReference>
<dbReference type="InterPro" id="IPR037523">
    <property type="entry name" value="VOC_core"/>
</dbReference>
<feature type="domain" description="VOC" evidence="4">
    <location>
        <begin position="9"/>
        <end position="138"/>
    </location>
</feature>
<dbReference type="RefSeq" id="WP_038987092.1">
    <property type="nucleotide sequence ID" value="NZ_JACAJP010000009.1"/>
</dbReference>
<dbReference type="InterPro" id="IPR004360">
    <property type="entry name" value="Glyas_Fos-R_dOase_dom"/>
</dbReference>
<dbReference type="InterPro" id="IPR000335">
    <property type="entry name" value="Bleomycin-R"/>
</dbReference>
<evidence type="ECO:0000256" key="2">
    <source>
        <dbReference type="ARBA" id="ARBA00021572"/>
    </source>
</evidence>
<organism evidence="5 6">
    <name type="scientific">Myroides marinus</name>
    <dbReference type="NCBI Taxonomy" id="703342"/>
    <lineage>
        <taxon>Bacteria</taxon>
        <taxon>Pseudomonadati</taxon>
        <taxon>Bacteroidota</taxon>
        <taxon>Flavobacteriia</taxon>
        <taxon>Flavobacteriales</taxon>
        <taxon>Flavobacteriaceae</taxon>
        <taxon>Myroides</taxon>
    </lineage>
</organism>
<keyword evidence="6" id="KW-1185">Reference proteome</keyword>
<proteinExistence type="inferred from homology"/>
<protein>
    <recommendedName>
        <fullName evidence="2">Bleomycin resistance protein</fullName>
    </recommendedName>
</protein>
<dbReference type="Gene3D" id="3.10.180.10">
    <property type="entry name" value="2,3-Dihydroxybiphenyl 1,2-Dioxygenase, domain 1"/>
    <property type="match status" value="1"/>
</dbReference>
<accession>A0A163ZQK5</accession>
<evidence type="ECO:0000259" key="4">
    <source>
        <dbReference type="PROSITE" id="PS51819"/>
    </source>
</evidence>
<dbReference type="InterPro" id="IPR029068">
    <property type="entry name" value="Glyas_Bleomycin-R_OHBP_Dase"/>
</dbReference>
<dbReference type="EMBL" id="LQNU01000047">
    <property type="protein sequence ID" value="KZE82250.1"/>
    <property type="molecule type" value="Genomic_DNA"/>
</dbReference>
<evidence type="ECO:0000256" key="3">
    <source>
        <dbReference type="ARBA" id="ARBA00023251"/>
    </source>
</evidence>
<evidence type="ECO:0000256" key="1">
    <source>
        <dbReference type="ARBA" id="ARBA00011051"/>
    </source>
</evidence>
<comment type="similarity">
    <text evidence="1">Belongs to the bleomycin resistance protein family.</text>
</comment>
<sequence length="146" mass="17500">MRSEDIKWAALVPEFVVSNIEESLRFWCEYIGFKVMYDRKEEYFAYLVLGEAQVMLEQYDPHDREWETGIMEKPYGRGINFQIEVEAVEPILKRLKEVGYKLFIDVEERWYRADDVEFGQKQFLVQDPDGYLLRLIENLGDRKVAE</sequence>